<keyword evidence="2" id="KW-1185">Reference proteome</keyword>
<dbReference type="Pfam" id="PF13489">
    <property type="entry name" value="Methyltransf_23"/>
    <property type="match status" value="1"/>
</dbReference>
<dbReference type="EMBL" id="JANQDH010000041">
    <property type="protein sequence ID" value="MDH6060047.1"/>
    <property type="molecule type" value="Genomic_DNA"/>
</dbReference>
<keyword evidence="1" id="KW-0489">Methyltransferase</keyword>
<evidence type="ECO:0000313" key="1">
    <source>
        <dbReference type="EMBL" id="MDH6060047.1"/>
    </source>
</evidence>
<proteinExistence type="predicted"/>
<dbReference type="Gene3D" id="3.40.50.150">
    <property type="entry name" value="Vaccinia Virus protein VP39"/>
    <property type="match status" value="1"/>
</dbReference>
<evidence type="ECO:0000313" key="2">
    <source>
        <dbReference type="Proteomes" id="UP001159387"/>
    </source>
</evidence>
<dbReference type="PANTHER" id="PTHR43861:SF6">
    <property type="entry name" value="METHYLTRANSFERASE TYPE 11"/>
    <property type="match status" value="1"/>
</dbReference>
<dbReference type="AlphaFoldDB" id="A0AA43GSE5"/>
<name>A0AA43GSE5_9CYAN</name>
<sequence>MVKNVKNYGWTSSNSSSCNDFISPKIIQICSELGVHRIIDIGCGNGVISGRLANSGFDVTGCDADEKGIEIAKQSVAGVNFQVIGVYDDPVLLRNSDFDAVVSTEVIEHLFLPGYLPKFAKAVLKDSGYLIISTPYHGYLKNLAISLVNKWDVHHQSLNDGAHIKFFSRKTLTYLLEQEGFKVCSFYGVGNIGLGHLPYLWNSMILVAQKS</sequence>
<protein>
    <submittedName>
        <fullName evidence="1">Class I SAM-dependent methyltransferase</fullName>
    </submittedName>
</protein>
<dbReference type="Proteomes" id="UP001159387">
    <property type="component" value="Unassembled WGS sequence"/>
</dbReference>
<dbReference type="SUPFAM" id="SSF53335">
    <property type="entry name" value="S-adenosyl-L-methionine-dependent methyltransferases"/>
    <property type="match status" value="1"/>
</dbReference>
<dbReference type="RefSeq" id="WP_280654059.1">
    <property type="nucleotide sequence ID" value="NZ_JANQDH010000041.1"/>
</dbReference>
<dbReference type="PANTHER" id="PTHR43861">
    <property type="entry name" value="TRANS-ACONITATE 2-METHYLTRANSFERASE-RELATED"/>
    <property type="match status" value="1"/>
</dbReference>
<dbReference type="InterPro" id="IPR029063">
    <property type="entry name" value="SAM-dependent_MTases_sf"/>
</dbReference>
<organism evidence="1 2">
    <name type="scientific">Chrysosporum bergii ANA360D</name>
    <dbReference type="NCBI Taxonomy" id="617107"/>
    <lineage>
        <taxon>Bacteria</taxon>
        <taxon>Bacillati</taxon>
        <taxon>Cyanobacteriota</taxon>
        <taxon>Cyanophyceae</taxon>
        <taxon>Nostocales</taxon>
        <taxon>Nodulariaceae</taxon>
        <taxon>Chrysosporum</taxon>
    </lineage>
</organism>
<accession>A0AA43GSE5</accession>
<gene>
    <name evidence="1" type="ORF">NWP17_06285</name>
</gene>
<reference evidence="1 2" key="1">
    <citation type="journal article" date="2023" name="J. Phycol.">
        <title>Chrysosporum ovalisporum is synonymous with the true-branching cyanobacterium Umezakia natans (Nostocales/Aphanizomenonaceae).</title>
        <authorList>
            <person name="McGregor G.B."/>
            <person name="Sendall B.C."/>
            <person name="Niiyama Y."/>
            <person name="Tuji A."/>
            <person name="Willis A."/>
        </authorList>
    </citation>
    <scope>NUCLEOTIDE SEQUENCE [LARGE SCALE GENOMIC DNA]</scope>
    <source>
        <strain evidence="1 2">ANA360D</strain>
    </source>
</reference>
<dbReference type="GO" id="GO:0008168">
    <property type="term" value="F:methyltransferase activity"/>
    <property type="evidence" value="ECO:0007669"/>
    <property type="project" value="UniProtKB-KW"/>
</dbReference>
<keyword evidence="1" id="KW-0808">Transferase</keyword>
<dbReference type="GO" id="GO:0032259">
    <property type="term" value="P:methylation"/>
    <property type="evidence" value="ECO:0007669"/>
    <property type="project" value="UniProtKB-KW"/>
</dbReference>
<comment type="caution">
    <text evidence="1">The sequence shown here is derived from an EMBL/GenBank/DDBJ whole genome shotgun (WGS) entry which is preliminary data.</text>
</comment>
<dbReference type="CDD" id="cd02440">
    <property type="entry name" value="AdoMet_MTases"/>
    <property type="match status" value="1"/>
</dbReference>